<dbReference type="Pfam" id="PF05494">
    <property type="entry name" value="MlaC"/>
    <property type="match status" value="1"/>
</dbReference>
<evidence type="ECO:0000313" key="2">
    <source>
        <dbReference type="EMBL" id="SES28805.1"/>
    </source>
</evidence>
<name>A0A1H9W4K8_9RHOB</name>
<dbReference type="EMBL" id="FOGU01000009">
    <property type="protein sequence ID" value="SES28805.1"/>
    <property type="molecule type" value="Genomic_DNA"/>
</dbReference>
<feature type="chain" id="PRO_5011732475" evidence="1">
    <location>
        <begin position="30"/>
        <end position="201"/>
    </location>
</feature>
<evidence type="ECO:0000256" key="1">
    <source>
        <dbReference type="SAM" id="SignalP"/>
    </source>
</evidence>
<keyword evidence="1" id="KW-0732">Signal</keyword>
<gene>
    <name evidence="2" type="ORF">SAMN04490244_10984</name>
</gene>
<dbReference type="Gene3D" id="3.10.450.710">
    <property type="entry name" value="Tgt2/MlaC"/>
    <property type="match status" value="1"/>
</dbReference>
<dbReference type="PANTHER" id="PTHR36573">
    <property type="entry name" value="INTERMEMBRANE PHOSPHOLIPID TRANSPORT SYSTEM BINDING PROTEIN MLAC"/>
    <property type="match status" value="1"/>
</dbReference>
<organism evidence="2 3">
    <name type="scientific">Tranquillimonas rosea</name>
    <dbReference type="NCBI Taxonomy" id="641238"/>
    <lineage>
        <taxon>Bacteria</taxon>
        <taxon>Pseudomonadati</taxon>
        <taxon>Pseudomonadota</taxon>
        <taxon>Alphaproteobacteria</taxon>
        <taxon>Rhodobacterales</taxon>
        <taxon>Roseobacteraceae</taxon>
        <taxon>Tranquillimonas</taxon>
    </lineage>
</organism>
<dbReference type="RefSeq" id="WP_092695059.1">
    <property type="nucleotide sequence ID" value="NZ_CBDDGO010000004.1"/>
</dbReference>
<dbReference type="STRING" id="641238.SAMN04490244_10984"/>
<feature type="signal peptide" evidence="1">
    <location>
        <begin position="1"/>
        <end position="29"/>
    </location>
</feature>
<evidence type="ECO:0000313" key="3">
    <source>
        <dbReference type="Proteomes" id="UP000198885"/>
    </source>
</evidence>
<dbReference type="PANTHER" id="PTHR36573:SF1">
    <property type="entry name" value="INTERMEMBRANE PHOSPHOLIPID TRANSPORT SYSTEM BINDING PROTEIN MLAC"/>
    <property type="match status" value="1"/>
</dbReference>
<keyword evidence="3" id="KW-1185">Reference proteome</keyword>
<dbReference type="InterPro" id="IPR042245">
    <property type="entry name" value="Tgt2/MlaC_sf"/>
</dbReference>
<dbReference type="AlphaFoldDB" id="A0A1H9W4K8"/>
<proteinExistence type="predicted"/>
<reference evidence="2 3" key="1">
    <citation type="submission" date="2016-10" db="EMBL/GenBank/DDBJ databases">
        <authorList>
            <person name="de Groot N.N."/>
        </authorList>
    </citation>
    <scope>NUCLEOTIDE SEQUENCE [LARGE SCALE GENOMIC DNA]</scope>
    <source>
        <strain evidence="2 3">DSM 23042</strain>
    </source>
</reference>
<protein>
    <submittedName>
        <fullName evidence="2">Phospholipid transport system substrate-binding protein</fullName>
    </submittedName>
</protein>
<sequence length="201" mass="21775">MTRPLTRRAFITGLAALGLAPMIPAAARALSTQQAATLVGNLVNEINGVINSGRSESAMYDQFERIFVRYADVPTIARSTLGPPARSASAAQMSAFTEAFQGYIARKYGARFREFVGGKITVQSARPVKSFYEVRSSADLRGEAPFDVTFLVSDRSGSPRFFDMLVEGVSLLKSERTEIGAMLDRNRGDIAALTADLRRAG</sequence>
<dbReference type="PROSITE" id="PS51318">
    <property type="entry name" value="TAT"/>
    <property type="match status" value="1"/>
</dbReference>
<dbReference type="InterPro" id="IPR008869">
    <property type="entry name" value="MlaC/ttg2D"/>
</dbReference>
<accession>A0A1H9W4K8</accession>
<dbReference type="InterPro" id="IPR006311">
    <property type="entry name" value="TAT_signal"/>
</dbReference>
<dbReference type="Proteomes" id="UP000198885">
    <property type="component" value="Unassembled WGS sequence"/>
</dbReference>
<dbReference type="OrthoDB" id="7839352at2"/>